<feature type="compositionally biased region" description="Basic and acidic residues" evidence="1">
    <location>
        <begin position="1139"/>
        <end position="1148"/>
    </location>
</feature>
<feature type="region of interest" description="Disordered" evidence="1">
    <location>
        <begin position="217"/>
        <end position="260"/>
    </location>
</feature>
<feature type="compositionally biased region" description="Polar residues" evidence="1">
    <location>
        <begin position="379"/>
        <end position="417"/>
    </location>
</feature>
<protein>
    <submittedName>
        <fullName evidence="2">Uncharacterized protein</fullName>
    </submittedName>
</protein>
<dbReference type="PANTHER" id="PTHR31115">
    <property type="entry name" value="OS05G0107300 PROTEIN"/>
    <property type="match status" value="1"/>
</dbReference>
<feature type="compositionally biased region" description="Basic residues" evidence="1">
    <location>
        <begin position="463"/>
        <end position="472"/>
    </location>
</feature>
<feature type="compositionally biased region" description="Polar residues" evidence="1">
    <location>
        <begin position="1195"/>
        <end position="1207"/>
    </location>
</feature>
<accession>W9R5E0</accession>
<name>W9R5E0_9ROSA</name>
<feature type="region of interest" description="Disordered" evidence="1">
    <location>
        <begin position="153"/>
        <end position="197"/>
    </location>
</feature>
<feature type="compositionally biased region" description="Polar residues" evidence="1">
    <location>
        <begin position="653"/>
        <end position="662"/>
    </location>
</feature>
<dbReference type="STRING" id="981085.W9R5E0"/>
<feature type="compositionally biased region" description="Low complexity" evidence="1">
    <location>
        <begin position="1149"/>
        <end position="1164"/>
    </location>
</feature>
<dbReference type="EMBL" id="KE343693">
    <property type="protein sequence ID" value="EXB38446.1"/>
    <property type="molecule type" value="Genomic_DNA"/>
</dbReference>
<feature type="region of interest" description="Disordered" evidence="1">
    <location>
        <begin position="1136"/>
        <end position="1207"/>
    </location>
</feature>
<feature type="region of interest" description="Disordered" evidence="1">
    <location>
        <begin position="377"/>
        <end position="425"/>
    </location>
</feature>
<feature type="region of interest" description="Disordered" evidence="1">
    <location>
        <begin position="1073"/>
        <end position="1106"/>
    </location>
</feature>
<feature type="region of interest" description="Disordered" evidence="1">
    <location>
        <begin position="579"/>
        <end position="601"/>
    </location>
</feature>
<feature type="compositionally biased region" description="Basic residues" evidence="1">
    <location>
        <begin position="631"/>
        <end position="643"/>
    </location>
</feature>
<feature type="compositionally biased region" description="Basic and acidic residues" evidence="1">
    <location>
        <begin position="241"/>
        <end position="252"/>
    </location>
</feature>
<feature type="region of interest" description="Disordered" evidence="1">
    <location>
        <begin position="1"/>
        <end position="27"/>
    </location>
</feature>
<reference evidence="3" key="1">
    <citation type="submission" date="2013-01" db="EMBL/GenBank/DDBJ databases">
        <title>Draft Genome Sequence of a Mulberry Tree, Morus notabilis C.K. Schneid.</title>
        <authorList>
            <person name="He N."/>
            <person name="Zhao S."/>
        </authorList>
    </citation>
    <scope>NUCLEOTIDE SEQUENCE</scope>
</reference>
<keyword evidence="3" id="KW-1185">Reference proteome</keyword>
<feature type="region of interest" description="Disordered" evidence="1">
    <location>
        <begin position="450"/>
        <end position="478"/>
    </location>
</feature>
<feature type="compositionally biased region" description="Polar residues" evidence="1">
    <location>
        <begin position="1"/>
        <end position="10"/>
    </location>
</feature>
<feature type="region of interest" description="Disordered" evidence="1">
    <location>
        <begin position="619"/>
        <end position="668"/>
    </location>
</feature>
<gene>
    <name evidence="2" type="ORF">L484_022346</name>
</gene>
<dbReference type="eggNOG" id="ENOG502QT8H">
    <property type="taxonomic scope" value="Eukaryota"/>
</dbReference>
<organism evidence="2 3">
    <name type="scientific">Morus notabilis</name>
    <dbReference type="NCBI Taxonomy" id="981085"/>
    <lineage>
        <taxon>Eukaryota</taxon>
        <taxon>Viridiplantae</taxon>
        <taxon>Streptophyta</taxon>
        <taxon>Embryophyta</taxon>
        <taxon>Tracheophyta</taxon>
        <taxon>Spermatophyta</taxon>
        <taxon>Magnoliopsida</taxon>
        <taxon>eudicotyledons</taxon>
        <taxon>Gunneridae</taxon>
        <taxon>Pentapetalae</taxon>
        <taxon>rosids</taxon>
        <taxon>fabids</taxon>
        <taxon>Rosales</taxon>
        <taxon>Moraceae</taxon>
        <taxon>Moreae</taxon>
        <taxon>Morus</taxon>
    </lineage>
</organism>
<dbReference type="Proteomes" id="UP000030645">
    <property type="component" value="Unassembled WGS sequence"/>
</dbReference>
<evidence type="ECO:0000313" key="3">
    <source>
        <dbReference type="Proteomes" id="UP000030645"/>
    </source>
</evidence>
<evidence type="ECO:0000256" key="1">
    <source>
        <dbReference type="SAM" id="MobiDB-lite"/>
    </source>
</evidence>
<dbReference type="PANTHER" id="PTHR31115:SF4">
    <property type="entry name" value="SPECTRIN BETA CHAIN, BRAIN"/>
    <property type="match status" value="1"/>
</dbReference>
<sequence length="1288" mass="141198">MLSSGNNLSRGSAAPSNMPPLPQCLPLEPITLGNPKYPRPGELRRVLGVPSTSEDHSFGASHLKAPAPVGKVELKHFKESVQDASKKARDRARMLHESMFKLDKYREALSSKKRQRSEHQLVKLKNPNIRSPHDIITQRLEDRAKNVMLNKRIRTSVADQRADSRSASNSRQDMFADKDGNSVRPVSGSSRRTEEKTRKVLAAGECLDQKIKKKRSVGSVGSRVVNGDRDEKPLMNPKLTSDSKLRSCDSHSFRKKDKARDRSRRYLGGAGIIGLGPVSMCPSTRDLSVTQWQFYKGEMLGWAWLVTLLGSTESIVPSWILHPGKLKSYGVGGINKLDSSFEPTNSDSCAIHKSEHDSPPRPRDRVAVLESGLLVRGSNKPNIQQHNSVGSPSSTKGKVSKAQRTSSVMALDSSPSVRPSGAFQGCEQPNKVAVASAATNQKREVSAAASSPMHHMAQWVGQRPHKNSRSRRTNLVSPVSNHVETQISSQGFATSEFSTRTSSVGTTGSVLLSNVNNDSPKFKSENENVTSIYDFSESEESGAGENKLKERKINNAEASLTTSHKVGAFGLPVKKNKITTDGSGDGFKKQGRTGRESLATAGIPLVKENSKKISATEPLQDIVPISDKNRSKTGRPPLKKLKDRKVVPRLRPTLSNGSSDFTGESDDDHEELHLAANSARSASSLACSNTFWKKMDYIFASVGSEDASYLNQQLSVAEEIGESLSQVFGDGLTVLRRRFDKATPLYQRVLSALIEEDESEDFYHRIEGKNMSLQYASDDSHCGSCNQNDIEPKDKDRIESEVESSLSFPTNKSCLLDGLSCDSAATNTSRNVSMSSFLHGNERWRGYDEFSHSDVGHVGEICSNDLSQLQPRELDVPSFPQSDCQYQLMSINDKLLLELQSVGLYPETLPDLAEGEEVINEDIMELKERLHTQVVKKKKNLEKIDKAIQKGGDVERRKIEQVAMDKLIEMAYRKRMACRGSNASKSGVRKVPRQVALAFVKRTLARCLKFEETGKSCFTDPALQDILFSSPCNNVVKTVDCIGSGTASETCNEASCQAEVRVRGAASCASERYDSHSDNLDRGSPGGLQTANHDAERTSYKQGSVLNREKKREVLIDDVVGSASSRVTSAFDSAVVEANGKRSDRDALRNNSLSGSGRSSLDSSQTERKTKVKSKQKNTRTISGSGVHGRFMESTDASGGSSQSAINVVNKKSETTLLGNKPKEAEEGATFGPLNELDSMKDLEASQELGENQDLSSWLNFEEDGLLDHDSIGLEIPMDDLTDLNMLM</sequence>
<evidence type="ECO:0000313" key="2">
    <source>
        <dbReference type="EMBL" id="EXB38446.1"/>
    </source>
</evidence>
<proteinExistence type="predicted"/>